<keyword evidence="3" id="KW-1185">Reference proteome</keyword>
<sequence>MVFQLCREPNEFLKILPLDWQEFLEPFWDEIKPYTACYVMVDAGQILAGGLVFYKCPPDMLYAKSEANKWLELGYKYLGFIFVKEAFRNRNLGSLWLKNLKATFPEQKFWLTIEDFKLDGFYTKNNFKLVKKLNNEGEEEGLYVYEG</sequence>
<dbReference type="SUPFAM" id="SSF55729">
    <property type="entry name" value="Acyl-CoA N-acyltransferases (Nat)"/>
    <property type="match status" value="1"/>
</dbReference>
<dbReference type="EMBL" id="CP007202">
    <property type="protein sequence ID" value="AJR04891.1"/>
    <property type="molecule type" value="Genomic_DNA"/>
</dbReference>
<dbReference type="OrthoDB" id="1435172at2"/>
<evidence type="ECO:0000313" key="3">
    <source>
        <dbReference type="Proteomes" id="UP000032229"/>
    </source>
</evidence>
<dbReference type="KEGG" id="sze:AW14_08640"/>
<organism evidence="2 3">
    <name type="scientific">Siansivirga zeaxanthinifaciens CC-SAMT-1</name>
    <dbReference type="NCBI Taxonomy" id="1454006"/>
    <lineage>
        <taxon>Bacteria</taxon>
        <taxon>Pseudomonadati</taxon>
        <taxon>Bacteroidota</taxon>
        <taxon>Flavobacteriia</taxon>
        <taxon>Flavobacteriales</taxon>
        <taxon>Flavobacteriaceae</taxon>
        <taxon>Siansivirga</taxon>
    </lineage>
</organism>
<dbReference type="InterPro" id="IPR000182">
    <property type="entry name" value="GNAT_dom"/>
</dbReference>
<feature type="domain" description="N-acetyltransferase" evidence="1">
    <location>
        <begin position="1"/>
        <end position="147"/>
    </location>
</feature>
<dbReference type="AlphaFoldDB" id="A0A0C5W0P0"/>
<gene>
    <name evidence="2" type="ORF">AW14_08640</name>
</gene>
<dbReference type="HOGENOM" id="CLU_1766772_0_0_10"/>
<reference evidence="2 3" key="1">
    <citation type="submission" date="2014-02" db="EMBL/GenBank/DDBJ databases">
        <authorList>
            <person name="Young C.-C."/>
            <person name="Hameed A."/>
            <person name="Huang H.-C."/>
            <person name="Shahina M."/>
        </authorList>
    </citation>
    <scope>NUCLEOTIDE SEQUENCE [LARGE SCALE GENOMIC DNA]</scope>
    <source>
        <strain evidence="2 3">CC-SAMT-1</strain>
    </source>
</reference>
<dbReference type="PROSITE" id="PS51186">
    <property type="entry name" value="GNAT"/>
    <property type="match status" value="1"/>
</dbReference>
<dbReference type="Gene3D" id="3.40.630.30">
    <property type="match status" value="1"/>
</dbReference>
<accession>A0A0C5W0P0</accession>
<dbReference type="STRING" id="1454006.AW14_08640"/>
<dbReference type="Pfam" id="PF00583">
    <property type="entry name" value="Acetyltransf_1"/>
    <property type="match status" value="1"/>
</dbReference>
<name>A0A0C5W0P0_9FLAO</name>
<dbReference type="RefSeq" id="WP_044638412.1">
    <property type="nucleotide sequence ID" value="NZ_CP007202.1"/>
</dbReference>
<dbReference type="InterPro" id="IPR016181">
    <property type="entry name" value="Acyl_CoA_acyltransferase"/>
</dbReference>
<dbReference type="Proteomes" id="UP000032229">
    <property type="component" value="Chromosome"/>
</dbReference>
<proteinExistence type="predicted"/>
<dbReference type="GO" id="GO:0016747">
    <property type="term" value="F:acyltransferase activity, transferring groups other than amino-acyl groups"/>
    <property type="evidence" value="ECO:0007669"/>
    <property type="project" value="InterPro"/>
</dbReference>
<protein>
    <recommendedName>
        <fullName evidence="1">N-acetyltransferase domain-containing protein</fullName>
    </recommendedName>
</protein>
<evidence type="ECO:0000259" key="1">
    <source>
        <dbReference type="PROSITE" id="PS51186"/>
    </source>
</evidence>
<evidence type="ECO:0000313" key="2">
    <source>
        <dbReference type="EMBL" id="AJR04891.1"/>
    </source>
</evidence>